<dbReference type="AlphaFoldDB" id="A0A832MNQ1"/>
<dbReference type="Gene3D" id="3.40.50.150">
    <property type="entry name" value="Vaccinia Virus protein VP39"/>
    <property type="match status" value="1"/>
</dbReference>
<keyword evidence="2 10" id="KW-0489">Methyltransferase</keyword>
<feature type="domain" description="DNA methylase N-4/N-6" evidence="9">
    <location>
        <begin position="22"/>
        <end position="275"/>
    </location>
</feature>
<dbReference type="GO" id="GO:0015667">
    <property type="term" value="F:site-specific DNA-methyltransferase (cytosine-N4-specific) activity"/>
    <property type="evidence" value="ECO:0007669"/>
    <property type="project" value="UniProtKB-EC"/>
</dbReference>
<evidence type="ECO:0000256" key="8">
    <source>
        <dbReference type="RuleBase" id="RU362026"/>
    </source>
</evidence>
<dbReference type="PROSITE" id="PS00093">
    <property type="entry name" value="N4_MTASE"/>
    <property type="match status" value="1"/>
</dbReference>
<evidence type="ECO:0000256" key="4">
    <source>
        <dbReference type="ARBA" id="ARBA00022691"/>
    </source>
</evidence>
<dbReference type="Pfam" id="PF01555">
    <property type="entry name" value="N6_N4_Mtase"/>
    <property type="match status" value="1"/>
</dbReference>
<dbReference type="InterPro" id="IPR017985">
    <property type="entry name" value="MeTrfase_CN4_CS"/>
</dbReference>
<dbReference type="EC" id="2.1.1.-" evidence="8"/>
<evidence type="ECO:0000256" key="7">
    <source>
        <dbReference type="ARBA" id="ARBA00049120"/>
    </source>
</evidence>
<dbReference type="EMBL" id="DSQF01000026">
    <property type="protein sequence ID" value="HGZ44378.1"/>
    <property type="molecule type" value="Genomic_DNA"/>
</dbReference>
<evidence type="ECO:0000256" key="5">
    <source>
        <dbReference type="ARBA" id="ARBA00022747"/>
    </source>
</evidence>
<dbReference type="SUPFAM" id="SSF53335">
    <property type="entry name" value="S-adenosyl-L-methionine-dependent methyltransferases"/>
    <property type="match status" value="1"/>
</dbReference>
<evidence type="ECO:0000313" key="10">
    <source>
        <dbReference type="EMBL" id="HGZ44378.1"/>
    </source>
</evidence>
<keyword evidence="6" id="KW-0238">DNA-binding</keyword>
<dbReference type="PRINTS" id="PR00508">
    <property type="entry name" value="S21N4MTFRASE"/>
</dbReference>
<gene>
    <name evidence="10" type="ORF">ENR23_13355</name>
</gene>
<dbReference type="GO" id="GO:0003677">
    <property type="term" value="F:DNA binding"/>
    <property type="evidence" value="ECO:0007669"/>
    <property type="project" value="UniProtKB-KW"/>
</dbReference>
<evidence type="ECO:0000256" key="2">
    <source>
        <dbReference type="ARBA" id="ARBA00022603"/>
    </source>
</evidence>
<evidence type="ECO:0000259" key="9">
    <source>
        <dbReference type="Pfam" id="PF01555"/>
    </source>
</evidence>
<reference evidence="10" key="1">
    <citation type="journal article" date="2020" name="mSystems">
        <title>Genome- and Community-Level Interaction Insights into Carbon Utilization and Element Cycling Functions of Hydrothermarchaeota in Hydrothermal Sediment.</title>
        <authorList>
            <person name="Zhou Z."/>
            <person name="Liu Y."/>
            <person name="Xu W."/>
            <person name="Pan J."/>
            <person name="Luo Z.H."/>
            <person name="Li M."/>
        </authorList>
    </citation>
    <scope>NUCLEOTIDE SEQUENCE [LARGE SCALE GENOMIC DNA]</scope>
    <source>
        <strain evidence="10">SpSt-381</strain>
    </source>
</reference>
<sequence>MYRGFAEDVLRSPLVRKYRQKVQLILTSPPFPLNRKKKYGNRQGKDYVEWLAAFAPLFKDFLTDDGSIVIEMGNAWEAGEPAMSTLALEALLSFLKAGDLKLCQQFICHNPARLPTPAQWVSIDRIRVKDSYTHVWWMAATTRPKADNRRVLKPYSRSMLQLLRTKKYNAGRRPSEHHIGATSFLKDNSGAIPSSVLTLTNTLSNDPYIVYCKERGLPLHPARMPGDLAAFFIKFLTDARDLVLDPFAGSNTTGAVAEDRKRRWVAIEPNDDYLEGSRGRFSETFAG</sequence>
<evidence type="ECO:0000256" key="1">
    <source>
        <dbReference type="ARBA" id="ARBA00010203"/>
    </source>
</evidence>
<name>A0A832MNQ1_UNCEI</name>
<dbReference type="GO" id="GO:0032259">
    <property type="term" value="P:methylation"/>
    <property type="evidence" value="ECO:0007669"/>
    <property type="project" value="UniProtKB-KW"/>
</dbReference>
<dbReference type="InterPro" id="IPR002941">
    <property type="entry name" value="DNA_methylase_N4/N6"/>
</dbReference>
<dbReference type="GO" id="GO:0008170">
    <property type="term" value="F:N-methyltransferase activity"/>
    <property type="evidence" value="ECO:0007669"/>
    <property type="project" value="InterPro"/>
</dbReference>
<comment type="similarity">
    <text evidence="1">Belongs to the N(4)/N(6)-methyltransferase family. N(4) subfamily.</text>
</comment>
<keyword evidence="5" id="KW-0680">Restriction system</keyword>
<keyword evidence="4" id="KW-0949">S-adenosyl-L-methionine</keyword>
<comment type="caution">
    <text evidence="10">The sequence shown here is derived from an EMBL/GenBank/DDBJ whole genome shotgun (WGS) entry which is preliminary data.</text>
</comment>
<evidence type="ECO:0000256" key="3">
    <source>
        <dbReference type="ARBA" id="ARBA00022679"/>
    </source>
</evidence>
<evidence type="ECO:0000256" key="6">
    <source>
        <dbReference type="ARBA" id="ARBA00023125"/>
    </source>
</evidence>
<dbReference type="InterPro" id="IPR001091">
    <property type="entry name" value="RM_Methyltransferase"/>
</dbReference>
<accession>A0A832MNQ1</accession>
<protein>
    <recommendedName>
        <fullName evidence="8">Methyltransferase</fullName>
        <ecNumber evidence="8">2.1.1.-</ecNumber>
    </recommendedName>
</protein>
<dbReference type="GO" id="GO:0009307">
    <property type="term" value="P:DNA restriction-modification system"/>
    <property type="evidence" value="ECO:0007669"/>
    <property type="project" value="UniProtKB-KW"/>
</dbReference>
<organism evidence="10">
    <name type="scientific">Eiseniibacteriota bacterium</name>
    <dbReference type="NCBI Taxonomy" id="2212470"/>
    <lineage>
        <taxon>Bacteria</taxon>
        <taxon>Candidatus Eiseniibacteriota</taxon>
    </lineage>
</organism>
<proteinExistence type="inferred from homology"/>
<comment type="catalytic activity">
    <reaction evidence="7">
        <text>a 2'-deoxycytidine in DNA + S-adenosyl-L-methionine = an N(4)-methyl-2'-deoxycytidine in DNA + S-adenosyl-L-homocysteine + H(+)</text>
        <dbReference type="Rhea" id="RHEA:16857"/>
        <dbReference type="Rhea" id="RHEA-COMP:11369"/>
        <dbReference type="Rhea" id="RHEA-COMP:13674"/>
        <dbReference type="ChEBI" id="CHEBI:15378"/>
        <dbReference type="ChEBI" id="CHEBI:57856"/>
        <dbReference type="ChEBI" id="CHEBI:59789"/>
        <dbReference type="ChEBI" id="CHEBI:85452"/>
        <dbReference type="ChEBI" id="CHEBI:137933"/>
        <dbReference type="EC" id="2.1.1.113"/>
    </reaction>
</comment>
<keyword evidence="3 10" id="KW-0808">Transferase</keyword>
<dbReference type="InterPro" id="IPR029063">
    <property type="entry name" value="SAM-dependent_MTases_sf"/>
</dbReference>